<evidence type="ECO:0000313" key="1">
    <source>
        <dbReference type="EMBL" id="GCE09736.1"/>
    </source>
</evidence>
<evidence type="ECO:0008006" key="3">
    <source>
        <dbReference type="Google" id="ProtNLM"/>
    </source>
</evidence>
<dbReference type="AlphaFoldDB" id="A0A401ZSF2"/>
<dbReference type="Pfam" id="PF13376">
    <property type="entry name" value="OmdA"/>
    <property type="match status" value="1"/>
</dbReference>
<proteinExistence type="predicted"/>
<dbReference type="Proteomes" id="UP000287224">
    <property type="component" value="Unassembled WGS sequence"/>
</dbReference>
<evidence type="ECO:0000313" key="2">
    <source>
        <dbReference type="Proteomes" id="UP000287224"/>
    </source>
</evidence>
<accession>A0A401ZSF2</accession>
<dbReference type="OrthoDB" id="9796999at2"/>
<comment type="caution">
    <text evidence="1">The sequence shown here is derived from an EMBL/GenBank/DDBJ whole genome shotgun (WGS) entry which is preliminary data.</text>
</comment>
<name>A0A401ZSF2_9CHLR</name>
<protein>
    <recommendedName>
        <fullName evidence="3">Bacteriocin-protection protein</fullName>
    </recommendedName>
</protein>
<dbReference type="EMBL" id="BIFQ01000002">
    <property type="protein sequence ID" value="GCE09736.1"/>
    <property type="molecule type" value="Genomic_DNA"/>
</dbReference>
<dbReference type="RefSeq" id="WP_126602440.1">
    <property type="nucleotide sequence ID" value="NZ_BIFQ01000002.1"/>
</dbReference>
<reference evidence="2" key="1">
    <citation type="submission" date="2018-12" db="EMBL/GenBank/DDBJ databases">
        <title>Tengunoibacter tsumagoiensis gen. nov., sp. nov., Dictyobacter kobayashii sp. nov., D. alpinus sp. nov., and D. joshuensis sp. nov. and description of Dictyobacteraceae fam. nov. within the order Ktedonobacterales isolated from Tengu-no-mugimeshi.</title>
        <authorList>
            <person name="Wang C.M."/>
            <person name="Zheng Y."/>
            <person name="Sakai Y."/>
            <person name="Toyoda A."/>
            <person name="Minakuchi Y."/>
            <person name="Abe K."/>
            <person name="Yokota A."/>
            <person name="Yabe S."/>
        </authorList>
    </citation>
    <scope>NUCLEOTIDE SEQUENCE [LARGE SCALE GENOMIC DNA]</scope>
    <source>
        <strain evidence="2">S-27</strain>
    </source>
</reference>
<organism evidence="1 2">
    <name type="scientific">Dictyobacter aurantiacus</name>
    <dbReference type="NCBI Taxonomy" id="1936993"/>
    <lineage>
        <taxon>Bacteria</taxon>
        <taxon>Bacillati</taxon>
        <taxon>Chloroflexota</taxon>
        <taxon>Ktedonobacteria</taxon>
        <taxon>Ktedonobacterales</taxon>
        <taxon>Dictyobacteraceae</taxon>
        <taxon>Dictyobacter</taxon>
    </lineage>
</organism>
<keyword evidence="2" id="KW-1185">Reference proteome</keyword>
<sequence length="193" mass="22234">MKNKEVIETVFFENQQGWEAWLHEHGAASPGVWLKLAKKEAGIPSITYAQALEGALCYGWIDGQKASLDNQYWLQKFTPRRPRSIWSKINCDKAMQLIAAGRMQPAGQQQVDLAKADGRWDQAYAGQSQATIPEDFQQELDKHPDARKFFDTLNSRNRYAMLFRLQNAKKAETRNARIQKFIAMLENQEKIYP</sequence>
<gene>
    <name evidence="1" type="ORF">KDAU_70650</name>
</gene>